<reference evidence="1" key="1">
    <citation type="submission" date="2018-02" db="EMBL/GenBank/DDBJ databases">
        <title>Rhizophora mucronata_Transcriptome.</title>
        <authorList>
            <person name="Meera S.P."/>
            <person name="Sreeshan A."/>
            <person name="Augustine A."/>
        </authorList>
    </citation>
    <scope>NUCLEOTIDE SEQUENCE</scope>
    <source>
        <tissue evidence="1">Leaf</tissue>
    </source>
</reference>
<proteinExistence type="predicted"/>
<dbReference type="EMBL" id="GGEC01084946">
    <property type="protein sequence ID" value="MBX65430.1"/>
    <property type="molecule type" value="Transcribed_RNA"/>
</dbReference>
<sequence>MNGSYLALSSLYYYSINLYHIVSHMPKRREYDLTTVLKGSNKNIR</sequence>
<name>A0A2P2QEG7_RHIMU</name>
<protein>
    <submittedName>
        <fullName evidence="1">Uncharacterized protein</fullName>
    </submittedName>
</protein>
<organism evidence="1">
    <name type="scientific">Rhizophora mucronata</name>
    <name type="common">Asiatic mangrove</name>
    <dbReference type="NCBI Taxonomy" id="61149"/>
    <lineage>
        <taxon>Eukaryota</taxon>
        <taxon>Viridiplantae</taxon>
        <taxon>Streptophyta</taxon>
        <taxon>Embryophyta</taxon>
        <taxon>Tracheophyta</taxon>
        <taxon>Spermatophyta</taxon>
        <taxon>Magnoliopsida</taxon>
        <taxon>eudicotyledons</taxon>
        <taxon>Gunneridae</taxon>
        <taxon>Pentapetalae</taxon>
        <taxon>rosids</taxon>
        <taxon>fabids</taxon>
        <taxon>Malpighiales</taxon>
        <taxon>Rhizophoraceae</taxon>
        <taxon>Rhizophora</taxon>
    </lineage>
</organism>
<dbReference type="AlphaFoldDB" id="A0A2P2QEG7"/>
<accession>A0A2P2QEG7</accession>
<evidence type="ECO:0000313" key="1">
    <source>
        <dbReference type="EMBL" id="MBX65430.1"/>
    </source>
</evidence>